<evidence type="ECO:0000259" key="4">
    <source>
        <dbReference type="SMART" id="SM00656"/>
    </source>
</evidence>
<dbReference type="GO" id="GO:0030570">
    <property type="term" value="F:pectate lyase activity"/>
    <property type="evidence" value="ECO:0007669"/>
    <property type="project" value="InterPro"/>
</dbReference>
<dbReference type="InterPro" id="IPR002022">
    <property type="entry name" value="Pec_lyase"/>
</dbReference>
<name>A0A2L0ETQ6_SORCE</name>
<reference evidence="5 6" key="1">
    <citation type="submission" date="2015-09" db="EMBL/GenBank/DDBJ databases">
        <title>Sorangium comparison.</title>
        <authorList>
            <person name="Zaburannyi N."/>
            <person name="Bunk B."/>
            <person name="Overmann J."/>
            <person name="Mueller R."/>
        </authorList>
    </citation>
    <scope>NUCLEOTIDE SEQUENCE [LARGE SCALE GENOMIC DNA]</scope>
    <source>
        <strain evidence="5 6">So ce26</strain>
    </source>
</reference>
<dbReference type="Gene3D" id="2.160.20.10">
    <property type="entry name" value="Single-stranded right-handed beta-helix, Pectin lyase-like"/>
    <property type="match status" value="1"/>
</dbReference>
<evidence type="ECO:0000256" key="1">
    <source>
        <dbReference type="ARBA" id="ARBA00023239"/>
    </source>
</evidence>
<comment type="similarity">
    <text evidence="2">Belongs to the polysaccharide lyase 1 family.</text>
</comment>
<proteinExistence type="inferred from homology"/>
<accession>A0A2L0ETQ6</accession>
<dbReference type="GO" id="GO:0005576">
    <property type="term" value="C:extracellular region"/>
    <property type="evidence" value="ECO:0007669"/>
    <property type="project" value="UniProtKB-SubCell"/>
</dbReference>
<evidence type="ECO:0000256" key="2">
    <source>
        <dbReference type="RuleBase" id="RU361173"/>
    </source>
</evidence>
<keyword evidence="2" id="KW-0624">Polysaccharide degradation</keyword>
<protein>
    <recommendedName>
        <fullName evidence="4">Pectate lyase domain-containing protein</fullName>
    </recommendedName>
</protein>
<organism evidence="5 6">
    <name type="scientific">Sorangium cellulosum</name>
    <name type="common">Polyangium cellulosum</name>
    <dbReference type="NCBI Taxonomy" id="56"/>
    <lineage>
        <taxon>Bacteria</taxon>
        <taxon>Pseudomonadati</taxon>
        <taxon>Myxococcota</taxon>
        <taxon>Polyangia</taxon>
        <taxon>Polyangiales</taxon>
        <taxon>Polyangiaceae</taxon>
        <taxon>Sorangium</taxon>
    </lineage>
</organism>
<dbReference type="InterPro" id="IPR012334">
    <property type="entry name" value="Pectin_lyas_fold"/>
</dbReference>
<comment type="subcellular location">
    <subcellularLocation>
        <location evidence="2">Secreted</location>
    </subcellularLocation>
</comment>
<feature type="compositionally biased region" description="Pro residues" evidence="3">
    <location>
        <begin position="226"/>
        <end position="242"/>
    </location>
</feature>
<dbReference type="EMBL" id="CP012673">
    <property type="protein sequence ID" value="AUX42687.1"/>
    <property type="molecule type" value="Genomic_DNA"/>
</dbReference>
<keyword evidence="2" id="KW-0964">Secreted</keyword>
<dbReference type="GO" id="GO:0000272">
    <property type="term" value="P:polysaccharide catabolic process"/>
    <property type="evidence" value="ECO:0007669"/>
    <property type="project" value="UniProtKB-KW"/>
</dbReference>
<sequence>MVVTVSDAESLMEAMAGTEPRVVQISGTIQLSGMNDVGSNKTILGLGADAKIVGGGLYLYREKNVIIRNITFEDANEDAIGITTETTNVWIDHCTFMNGADGLIDIVRESSYVTLSWNVFRNHHKTILIGHSDAAASDAGFLKVTLHHNWFDATQTRHPSVRFGQVHVLNNYYLNNLSYGVASRMEADVVVEGNYFLNTWFPCRAGYADSEPGDIVERGNLIETNMPPPPSEDPNDPPPPATPVCETRGAAFDPAAAYAYTADPAEDVPALVMRHAGAGRI</sequence>
<evidence type="ECO:0000256" key="3">
    <source>
        <dbReference type="SAM" id="MobiDB-lite"/>
    </source>
</evidence>
<dbReference type="InterPro" id="IPR011050">
    <property type="entry name" value="Pectin_lyase_fold/virulence"/>
</dbReference>
<dbReference type="PANTHER" id="PTHR31683:SF18">
    <property type="entry name" value="PECTATE LYASE 21-RELATED"/>
    <property type="match status" value="1"/>
</dbReference>
<feature type="domain" description="Pectate lyase" evidence="4">
    <location>
        <begin position="1"/>
        <end position="202"/>
    </location>
</feature>
<dbReference type="AlphaFoldDB" id="A0A2L0ETQ6"/>
<evidence type="ECO:0000313" key="5">
    <source>
        <dbReference type="EMBL" id="AUX42687.1"/>
    </source>
</evidence>
<keyword evidence="1 2" id="KW-0456">Lyase</keyword>
<dbReference type="Pfam" id="PF00544">
    <property type="entry name" value="Pectate_lyase_4"/>
    <property type="match status" value="1"/>
</dbReference>
<dbReference type="PANTHER" id="PTHR31683">
    <property type="entry name" value="PECTATE LYASE 18-RELATED"/>
    <property type="match status" value="1"/>
</dbReference>
<dbReference type="Proteomes" id="UP000238348">
    <property type="component" value="Chromosome"/>
</dbReference>
<feature type="region of interest" description="Disordered" evidence="3">
    <location>
        <begin position="220"/>
        <end position="247"/>
    </location>
</feature>
<dbReference type="SMART" id="SM00656">
    <property type="entry name" value="Amb_all"/>
    <property type="match status" value="1"/>
</dbReference>
<dbReference type="SUPFAM" id="SSF51126">
    <property type="entry name" value="Pectin lyase-like"/>
    <property type="match status" value="1"/>
</dbReference>
<dbReference type="InterPro" id="IPR045032">
    <property type="entry name" value="PEL"/>
</dbReference>
<keyword evidence="2" id="KW-0119">Carbohydrate metabolism</keyword>
<evidence type="ECO:0000313" key="6">
    <source>
        <dbReference type="Proteomes" id="UP000238348"/>
    </source>
</evidence>
<gene>
    <name evidence="5" type="ORF">SOCE26_041200</name>
</gene>